<dbReference type="Proteomes" id="UP000636010">
    <property type="component" value="Unassembled WGS sequence"/>
</dbReference>
<evidence type="ECO:0000259" key="1">
    <source>
        <dbReference type="Pfam" id="PF04965"/>
    </source>
</evidence>
<dbReference type="SUPFAM" id="SSF160719">
    <property type="entry name" value="gpW/gp25-like"/>
    <property type="match status" value="1"/>
</dbReference>
<organism evidence="2 3">
    <name type="scientific">Marivirga lumbricoides</name>
    <dbReference type="NCBI Taxonomy" id="1046115"/>
    <lineage>
        <taxon>Bacteria</taxon>
        <taxon>Pseudomonadati</taxon>
        <taxon>Bacteroidota</taxon>
        <taxon>Cytophagia</taxon>
        <taxon>Cytophagales</taxon>
        <taxon>Marivirgaceae</taxon>
        <taxon>Marivirga</taxon>
    </lineage>
</organism>
<dbReference type="RefSeq" id="WP_188466113.1">
    <property type="nucleotide sequence ID" value="NZ_BAABHU010000012.1"/>
</dbReference>
<dbReference type="InterPro" id="IPR007048">
    <property type="entry name" value="IraD/Gp25-like"/>
</dbReference>
<feature type="domain" description="IraD/Gp25-like" evidence="1">
    <location>
        <begin position="29"/>
        <end position="119"/>
    </location>
</feature>
<reference evidence="3" key="1">
    <citation type="journal article" date="2019" name="Int. J. Syst. Evol. Microbiol.">
        <title>The Global Catalogue of Microorganisms (GCM) 10K type strain sequencing project: providing services to taxonomists for standard genome sequencing and annotation.</title>
        <authorList>
            <consortium name="The Broad Institute Genomics Platform"/>
            <consortium name="The Broad Institute Genome Sequencing Center for Infectious Disease"/>
            <person name="Wu L."/>
            <person name="Ma J."/>
        </authorList>
    </citation>
    <scope>NUCLEOTIDE SEQUENCE [LARGE SCALE GENOMIC DNA]</scope>
    <source>
        <strain evidence="3">CGMCC 1.10832</strain>
    </source>
</reference>
<keyword evidence="3" id="KW-1185">Reference proteome</keyword>
<name>A0ABQ1MV08_9BACT</name>
<accession>A0ABQ1MV08</accession>
<dbReference type="EMBL" id="BMEC01000012">
    <property type="protein sequence ID" value="GGC46969.1"/>
    <property type="molecule type" value="Genomic_DNA"/>
</dbReference>
<evidence type="ECO:0000313" key="3">
    <source>
        <dbReference type="Proteomes" id="UP000636010"/>
    </source>
</evidence>
<comment type="caution">
    <text evidence="2">The sequence shown here is derived from an EMBL/GenBank/DDBJ whole genome shotgun (WGS) entry which is preliminary data.</text>
</comment>
<dbReference type="Pfam" id="PF04965">
    <property type="entry name" value="GPW_gp25"/>
    <property type="match status" value="1"/>
</dbReference>
<proteinExistence type="predicted"/>
<gene>
    <name evidence="2" type="ORF">GCM10011506_35700</name>
</gene>
<dbReference type="Gene3D" id="3.10.450.40">
    <property type="match status" value="1"/>
</dbReference>
<sequence>MNHKKTFLGIGWKFPPTFDKKMGSVVLVSEEQDIRESLLILLSTRPGERLMAPDYGCALSDFSFENMDFTLVNQIKSRIEQAILYFEPRINVADIEIEQDKSVDGLLNINIEYIIRKTNNRSNMVFPYYIIEGTDVRYKPKA</sequence>
<evidence type="ECO:0000313" key="2">
    <source>
        <dbReference type="EMBL" id="GGC46969.1"/>
    </source>
</evidence>
<protein>
    <submittedName>
        <fullName evidence="2">Baseplate protein</fullName>
    </submittedName>
</protein>